<dbReference type="AlphaFoldDB" id="A0A9P5VKQ7"/>
<gene>
    <name evidence="2" type="ORF">BG006_007341</name>
</gene>
<feature type="chain" id="PRO_5040313500" evidence="1">
    <location>
        <begin position="22"/>
        <end position="172"/>
    </location>
</feature>
<keyword evidence="3" id="KW-1185">Reference proteome</keyword>
<dbReference type="Proteomes" id="UP000696485">
    <property type="component" value="Unassembled WGS sequence"/>
</dbReference>
<evidence type="ECO:0000256" key="1">
    <source>
        <dbReference type="SAM" id="SignalP"/>
    </source>
</evidence>
<evidence type="ECO:0000313" key="2">
    <source>
        <dbReference type="EMBL" id="KAF9329597.1"/>
    </source>
</evidence>
<accession>A0A9P5VKQ7</accession>
<keyword evidence="1" id="KW-0732">Signal</keyword>
<reference evidence="2" key="1">
    <citation type="journal article" date="2020" name="Fungal Divers.">
        <title>Resolving the Mortierellaceae phylogeny through synthesis of multi-gene phylogenetics and phylogenomics.</title>
        <authorList>
            <person name="Vandepol N."/>
            <person name="Liber J."/>
            <person name="Desiro A."/>
            <person name="Na H."/>
            <person name="Kennedy M."/>
            <person name="Barry K."/>
            <person name="Grigoriev I.V."/>
            <person name="Miller A.N."/>
            <person name="O'Donnell K."/>
            <person name="Stajich J.E."/>
            <person name="Bonito G."/>
        </authorList>
    </citation>
    <scope>NUCLEOTIDE SEQUENCE</scope>
    <source>
        <strain evidence="2">NVP1</strain>
    </source>
</reference>
<sequence length="172" mass="17477">MTRVALFVFMATLALLASSQAQSASKPECAPLHTLYKTSVSTCTDNNNAIPHTDADIRWKKCICLPGFFPLAEASEKCLLKGTQEPPLITPAGLDALCATFPNYTPAASQKPNADLAPALASMSAIAASQPTAPAGGSGGSGSGTSGSSSVQPVALMMVSFVAVVLATAVSF</sequence>
<comment type="caution">
    <text evidence="2">The sequence shown here is derived from an EMBL/GenBank/DDBJ whole genome shotgun (WGS) entry which is preliminary data.</text>
</comment>
<protein>
    <submittedName>
        <fullName evidence="2">Uncharacterized protein</fullName>
    </submittedName>
</protein>
<proteinExistence type="predicted"/>
<organism evidence="2 3">
    <name type="scientific">Podila minutissima</name>
    <dbReference type="NCBI Taxonomy" id="64525"/>
    <lineage>
        <taxon>Eukaryota</taxon>
        <taxon>Fungi</taxon>
        <taxon>Fungi incertae sedis</taxon>
        <taxon>Mucoromycota</taxon>
        <taxon>Mortierellomycotina</taxon>
        <taxon>Mortierellomycetes</taxon>
        <taxon>Mortierellales</taxon>
        <taxon>Mortierellaceae</taxon>
        <taxon>Podila</taxon>
    </lineage>
</organism>
<evidence type="ECO:0000313" key="3">
    <source>
        <dbReference type="Proteomes" id="UP000696485"/>
    </source>
</evidence>
<dbReference type="EMBL" id="JAAAUY010000461">
    <property type="protein sequence ID" value="KAF9329597.1"/>
    <property type="molecule type" value="Genomic_DNA"/>
</dbReference>
<name>A0A9P5VKQ7_9FUNG</name>
<feature type="signal peptide" evidence="1">
    <location>
        <begin position="1"/>
        <end position="21"/>
    </location>
</feature>